<evidence type="ECO:0000256" key="1">
    <source>
        <dbReference type="SAM" id="MobiDB-lite"/>
    </source>
</evidence>
<feature type="region of interest" description="Disordered" evidence="1">
    <location>
        <begin position="764"/>
        <end position="795"/>
    </location>
</feature>
<accession>A0ABQ5K3R5</accession>
<feature type="region of interest" description="Disordered" evidence="1">
    <location>
        <begin position="855"/>
        <end position="885"/>
    </location>
</feature>
<organism evidence="2 3">
    <name type="scientific">Aduncisulcus paluster</name>
    <dbReference type="NCBI Taxonomy" id="2918883"/>
    <lineage>
        <taxon>Eukaryota</taxon>
        <taxon>Metamonada</taxon>
        <taxon>Carpediemonas-like organisms</taxon>
        <taxon>Aduncisulcus</taxon>
    </lineage>
</organism>
<dbReference type="Proteomes" id="UP001057375">
    <property type="component" value="Unassembled WGS sequence"/>
</dbReference>
<feature type="compositionally biased region" description="Acidic residues" evidence="1">
    <location>
        <begin position="1288"/>
        <end position="1297"/>
    </location>
</feature>
<dbReference type="InterPro" id="IPR032675">
    <property type="entry name" value="LRR_dom_sf"/>
</dbReference>
<feature type="region of interest" description="Disordered" evidence="1">
    <location>
        <begin position="426"/>
        <end position="449"/>
    </location>
</feature>
<feature type="compositionally biased region" description="Basic and acidic residues" evidence="1">
    <location>
        <begin position="692"/>
        <end position="704"/>
    </location>
</feature>
<dbReference type="EMBL" id="BQXS01012720">
    <property type="protein sequence ID" value="GKT27219.1"/>
    <property type="molecule type" value="Genomic_DNA"/>
</dbReference>
<reference evidence="2" key="1">
    <citation type="submission" date="2022-03" db="EMBL/GenBank/DDBJ databases">
        <title>Draft genome sequence of Aduncisulcus paluster, a free-living microaerophilic Fornicata.</title>
        <authorList>
            <person name="Yuyama I."/>
            <person name="Kume K."/>
            <person name="Tamura T."/>
            <person name="Inagaki Y."/>
            <person name="Hashimoto T."/>
        </authorList>
    </citation>
    <scope>NUCLEOTIDE SEQUENCE</scope>
    <source>
        <strain evidence="2">NY0171</strain>
    </source>
</reference>
<proteinExistence type="predicted"/>
<feature type="compositionally biased region" description="Polar residues" evidence="1">
    <location>
        <begin position="348"/>
        <end position="362"/>
    </location>
</feature>
<keyword evidence="3" id="KW-1185">Reference proteome</keyword>
<feature type="compositionally biased region" description="Acidic residues" evidence="1">
    <location>
        <begin position="332"/>
        <end position="344"/>
    </location>
</feature>
<feature type="compositionally biased region" description="Low complexity" evidence="1">
    <location>
        <begin position="429"/>
        <end position="449"/>
    </location>
</feature>
<protein>
    <submittedName>
        <fullName evidence="2">Uncharacterized protein</fullName>
    </submittedName>
</protein>
<feature type="compositionally biased region" description="Polar residues" evidence="1">
    <location>
        <begin position="738"/>
        <end position="747"/>
    </location>
</feature>
<feature type="region of interest" description="Disordered" evidence="1">
    <location>
        <begin position="685"/>
        <end position="747"/>
    </location>
</feature>
<feature type="region of interest" description="Disordered" evidence="1">
    <location>
        <begin position="511"/>
        <end position="578"/>
    </location>
</feature>
<feature type="compositionally biased region" description="Low complexity" evidence="1">
    <location>
        <begin position="561"/>
        <end position="578"/>
    </location>
</feature>
<evidence type="ECO:0000313" key="3">
    <source>
        <dbReference type="Proteomes" id="UP001057375"/>
    </source>
</evidence>
<feature type="compositionally biased region" description="Basic and acidic residues" evidence="1">
    <location>
        <begin position="713"/>
        <end position="737"/>
    </location>
</feature>
<feature type="region of interest" description="Disordered" evidence="1">
    <location>
        <begin position="1277"/>
        <end position="1315"/>
    </location>
</feature>
<dbReference type="Gene3D" id="3.80.10.10">
    <property type="entry name" value="Ribonuclease Inhibitor"/>
    <property type="match status" value="1"/>
</dbReference>
<feature type="non-terminal residue" evidence="2">
    <location>
        <position position="1466"/>
    </location>
</feature>
<feature type="region of interest" description="Disordered" evidence="1">
    <location>
        <begin position="332"/>
        <end position="372"/>
    </location>
</feature>
<sequence length="1466" mass="161785">MMVPNILGTLSVIERRKMQADSIRSQRSYPTPELLERLELVDSNPLSWKVMEKLTHDLNQYRIKISKLYYDEDFKSCFTHLIDYFSKEQPYLDENFPIFEHHNIIYFQLLLILIKTITKIINTKTFSKEGIILSTHNSPSVVFEDITSKKKECAQSLISLASQAFISHESLLETLDYLSPLIMALISCCTDWSYQSVGILCSCLNNWQLNCEYDKKKEEGPSLETHTHCISSSSSVLGCSDVFLTLLRPHLSKIISRSDIYNVVILFSYSLLNSDDASCLYEAISIELSSTQCLNRHLSHDMSKVKWYSLLQELYKKGDWSKISVSEEIDDTMFPKEEEEEEKEDVAQSLNASVKKTQSTSIGKDESLPSGDSEDLIVKDPSFIQPLPLSDSPSCSFHRVFTSVSSLPLPPVLVRLFPHSYPFADTAHSHPQSHSSQATSNGSASSSNPTHPTIFSDVFINLLSFPFLHSSVVDALEGGRKGASDAKTLAKEWCLLIATIRNNVGTRTDIIKDEEEEHSSSYATDRDEDTQGHGSIPQIHDIPAFSSQEKNDDAITEGDPSSTTTGKRRTSSSSSASYSSDLQSLEHISSSKLARTASRLLHILSASLEDLPSDSFSYFKKKSFILNLTSMQMISNCVNLWFSDSSCSKSGPVLFLSMAIICLDNPSLKPKIATAKRKRISIAKKMKKHKEGSKDTKNQTHDTPVDTMEENDKDSHPILKLDNSKKPTLERSGDRITNKSSSLKQDFQSLPDKIGHSVLGSKDDIFEGKESAPGKGIPKAMASSGSAMSVKLPPSDTSSLGPIPYSTYLLSSRSFLNDIFLKNAVHTLSHAYRPIFQSEDDGGISLSKFSVPLTNPVPSRRSGIGQRRRSRRTMQSMSSSDGEEETFFSSTSQMLDIGDVDISAMTTPTFPIPSGFYPPSSHRFDSVTPISFSVFSHSLFSKADSDGHQSKDLKHVGDSQLMDDGSLSLQVGEEEQDYQLKSDQMLKDLKHFSIHNLFGDGIFFIEEIISPHHHNPKKDQSTVCSDGTSKCENGMTSDSLYLKVHVQSLEECSYSSSSHCILSIPCTMLMPLALFRLTFVSSMKTKYLQEILPSSCAEMTKNFSTQSIIPLMPTLFFPSLLSFFNILESVKSIFGGEKEQVAVPDVDEPLVPFEDILTALKATNLTKLSLILEQTGKAAEVLPISSPIPVFMTNQEAVLVKHVVRHLPEVVSIEFTNIKINDQQFATFLPNFGLLSKVAGIAIVNCPIDGHSLQSLFSALIVSGHCDLKSIYISSSIIPPESPHSPSDEETKEEEGAEEKKEEERISPSSPSPSLLPEGLCSQVVFEPHDPFATIAHFCTELGGALGSCSSLNSLCFSGCEFGDDKIEKFAESFASSRYLARGVSLSVMYFAECSLTDASLPSIEKLMLCGIRSSVSKDTSEGVSEGVSEDIADDVSEIASLSLRSNVLSIASATRICSICSPKMT</sequence>
<dbReference type="SUPFAM" id="SSF52047">
    <property type="entry name" value="RNI-like"/>
    <property type="match status" value="1"/>
</dbReference>
<evidence type="ECO:0000313" key="2">
    <source>
        <dbReference type="EMBL" id="GKT27219.1"/>
    </source>
</evidence>
<gene>
    <name evidence="2" type="ORF">ADUPG1_013685</name>
</gene>
<comment type="caution">
    <text evidence="2">The sequence shown here is derived from an EMBL/GenBank/DDBJ whole genome shotgun (WGS) entry which is preliminary data.</text>
</comment>
<name>A0ABQ5K3R5_9EUKA</name>